<feature type="transmembrane region" description="Helical" evidence="4">
    <location>
        <begin position="13"/>
        <end position="32"/>
    </location>
</feature>
<feature type="transmembrane region" description="Helical" evidence="4">
    <location>
        <begin position="171"/>
        <end position="195"/>
    </location>
</feature>
<dbReference type="PROSITE" id="PS50043">
    <property type="entry name" value="HTH_LUXR_2"/>
    <property type="match status" value="1"/>
</dbReference>
<dbReference type="CDD" id="cd06170">
    <property type="entry name" value="LuxR_C_like"/>
    <property type="match status" value="1"/>
</dbReference>
<evidence type="ECO:0000256" key="2">
    <source>
        <dbReference type="ARBA" id="ARBA00023125"/>
    </source>
</evidence>
<comment type="caution">
    <text evidence="6">The sequence shown here is derived from an EMBL/GenBank/DDBJ whole genome shotgun (WGS) entry which is preliminary data.</text>
</comment>
<keyword evidence="4" id="KW-0812">Transmembrane</keyword>
<dbReference type="GO" id="GO:0006355">
    <property type="term" value="P:regulation of DNA-templated transcription"/>
    <property type="evidence" value="ECO:0007669"/>
    <property type="project" value="InterPro"/>
</dbReference>
<dbReference type="Pfam" id="PF00196">
    <property type="entry name" value="GerE"/>
    <property type="match status" value="1"/>
</dbReference>
<feature type="transmembrane region" description="Helical" evidence="4">
    <location>
        <begin position="141"/>
        <end position="159"/>
    </location>
</feature>
<dbReference type="InterPro" id="IPR000792">
    <property type="entry name" value="Tscrpt_reg_LuxR_C"/>
</dbReference>
<dbReference type="AlphaFoldDB" id="A0A6L5Y806"/>
<dbReference type="Gene3D" id="1.10.10.10">
    <property type="entry name" value="Winged helix-like DNA-binding domain superfamily/Winged helix DNA-binding domain"/>
    <property type="match status" value="1"/>
</dbReference>
<dbReference type="PANTHER" id="PTHR44688:SF16">
    <property type="entry name" value="DNA-BINDING TRANSCRIPTIONAL ACTIVATOR DEVR_DOSR"/>
    <property type="match status" value="1"/>
</dbReference>
<feature type="domain" description="HTH luxR-type" evidence="5">
    <location>
        <begin position="264"/>
        <end position="329"/>
    </location>
</feature>
<dbReference type="SUPFAM" id="SSF46894">
    <property type="entry name" value="C-terminal effector domain of the bipartite response regulators"/>
    <property type="match status" value="1"/>
</dbReference>
<sequence>MVKVLQVWYNSDMQGFLVYIFNIAFIILYMKVMEVCTRAEGSTGLRWIRDLRLLFLILLVRTVINFAFDMGLIQADVQGMGRFYLNLNTTADTLICLFYIWFVTDFLGRKERSGLYFVLALCAGLEFAAIDAVSFTALAPLGQSAIFLSAVATFVYGVVSSRGDKEESAGVFRRLCMVATGFAAAIFMENIWVYLVNDKGWFDFGYRVNPVDYLFSIVMAVWLVRWIRRIDASAENSAIARNLSREKGGEAPQSPVNEQEKMERFCSYYKMTGRETQVLGLILSGRSNQEIADALFITVGTVKHHVHNIFTKLEIERRSQLMRMFIDFQEPEE</sequence>
<feature type="transmembrane region" description="Helical" evidence="4">
    <location>
        <begin position="115"/>
        <end position="135"/>
    </location>
</feature>
<feature type="transmembrane region" description="Helical" evidence="4">
    <location>
        <begin position="85"/>
        <end position="103"/>
    </location>
</feature>
<protein>
    <submittedName>
        <fullName evidence="6">LuxR family transcriptional regulator</fullName>
    </submittedName>
</protein>
<keyword evidence="4" id="KW-1133">Transmembrane helix</keyword>
<keyword evidence="2" id="KW-0238">DNA-binding</keyword>
<keyword evidence="4" id="KW-0472">Membrane</keyword>
<dbReference type="PRINTS" id="PR00038">
    <property type="entry name" value="HTHLUXR"/>
</dbReference>
<keyword evidence="1" id="KW-0805">Transcription regulation</keyword>
<feature type="transmembrane region" description="Helical" evidence="4">
    <location>
        <begin position="53"/>
        <end position="73"/>
    </location>
</feature>
<evidence type="ECO:0000256" key="4">
    <source>
        <dbReference type="SAM" id="Phobius"/>
    </source>
</evidence>
<gene>
    <name evidence="6" type="ORF">FYJ64_10530</name>
</gene>
<evidence type="ECO:0000313" key="6">
    <source>
        <dbReference type="EMBL" id="MST52733.1"/>
    </source>
</evidence>
<evidence type="ECO:0000256" key="3">
    <source>
        <dbReference type="ARBA" id="ARBA00023163"/>
    </source>
</evidence>
<dbReference type="PROSITE" id="PS00622">
    <property type="entry name" value="HTH_LUXR_1"/>
    <property type="match status" value="1"/>
</dbReference>
<dbReference type="GO" id="GO:0003677">
    <property type="term" value="F:DNA binding"/>
    <property type="evidence" value="ECO:0007669"/>
    <property type="project" value="UniProtKB-KW"/>
</dbReference>
<keyword evidence="7" id="KW-1185">Reference proteome</keyword>
<evidence type="ECO:0000256" key="1">
    <source>
        <dbReference type="ARBA" id="ARBA00023015"/>
    </source>
</evidence>
<dbReference type="InterPro" id="IPR036388">
    <property type="entry name" value="WH-like_DNA-bd_sf"/>
</dbReference>
<feature type="transmembrane region" description="Helical" evidence="4">
    <location>
        <begin position="210"/>
        <end position="227"/>
    </location>
</feature>
<dbReference type="EMBL" id="VUMZ01000013">
    <property type="protein sequence ID" value="MST52733.1"/>
    <property type="molecule type" value="Genomic_DNA"/>
</dbReference>
<evidence type="ECO:0000313" key="7">
    <source>
        <dbReference type="Proteomes" id="UP000474676"/>
    </source>
</evidence>
<organism evidence="6 7">
    <name type="scientific">Hornefia butyriciproducens</name>
    <dbReference type="NCBI Taxonomy" id="2652293"/>
    <lineage>
        <taxon>Bacteria</taxon>
        <taxon>Bacillati</taxon>
        <taxon>Bacillota</taxon>
        <taxon>Clostridia</taxon>
        <taxon>Peptostreptococcales</taxon>
        <taxon>Anaerovoracaceae</taxon>
        <taxon>Hornefia</taxon>
    </lineage>
</organism>
<dbReference type="PANTHER" id="PTHR44688">
    <property type="entry name" value="DNA-BINDING TRANSCRIPTIONAL ACTIVATOR DEVR_DOSR"/>
    <property type="match status" value="1"/>
</dbReference>
<dbReference type="InterPro" id="IPR016032">
    <property type="entry name" value="Sig_transdc_resp-reg_C-effctor"/>
</dbReference>
<evidence type="ECO:0000259" key="5">
    <source>
        <dbReference type="PROSITE" id="PS50043"/>
    </source>
</evidence>
<accession>A0A6L5Y806</accession>
<name>A0A6L5Y806_9FIRM</name>
<dbReference type="Proteomes" id="UP000474676">
    <property type="component" value="Unassembled WGS sequence"/>
</dbReference>
<reference evidence="6 7" key="1">
    <citation type="submission" date="2019-08" db="EMBL/GenBank/DDBJ databases">
        <title>In-depth cultivation of the pig gut microbiome towards novel bacterial diversity and tailored functional studies.</title>
        <authorList>
            <person name="Wylensek D."/>
            <person name="Hitch T.C.A."/>
            <person name="Clavel T."/>
        </authorList>
    </citation>
    <scope>NUCLEOTIDE SEQUENCE [LARGE SCALE GENOMIC DNA]</scope>
    <source>
        <strain evidence="6 7">WCA-MUC-591-APC-3H</strain>
    </source>
</reference>
<proteinExistence type="predicted"/>
<dbReference type="SMART" id="SM00421">
    <property type="entry name" value="HTH_LUXR"/>
    <property type="match status" value="1"/>
</dbReference>
<keyword evidence="3" id="KW-0804">Transcription</keyword>